<dbReference type="PANTHER" id="PTHR30511:SF0">
    <property type="entry name" value="ALANINE RACEMASE, CATABOLIC-RELATED"/>
    <property type="match status" value="1"/>
</dbReference>
<evidence type="ECO:0000256" key="1">
    <source>
        <dbReference type="ARBA" id="ARBA00001933"/>
    </source>
</evidence>
<evidence type="ECO:0000256" key="2">
    <source>
        <dbReference type="ARBA" id="ARBA00022898"/>
    </source>
</evidence>
<feature type="modified residue" description="N6-(pyridoxal phosphate)lysine" evidence="4 5">
    <location>
        <position position="36"/>
    </location>
</feature>
<dbReference type="Pfam" id="PF00842">
    <property type="entry name" value="Ala_racemase_C"/>
    <property type="match status" value="1"/>
</dbReference>
<dbReference type="CDD" id="cd00430">
    <property type="entry name" value="PLPDE_III_AR"/>
    <property type="match status" value="1"/>
</dbReference>
<feature type="active site" description="Proton acceptor; specific for L-alanine" evidence="4">
    <location>
        <position position="280"/>
    </location>
</feature>
<dbReference type="PANTHER" id="PTHR30511">
    <property type="entry name" value="ALANINE RACEMASE"/>
    <property type="match status" value="1"/>
</dbReference>
<comment type="caution">
    <text evidence="8">The sequence shown here is derived from an EMBL/GenBank/DDBJ whole genome shotgun (WGS) entry which is preliminary data.</text>
</comment>
<evidence type="ECO:0000256" key="6">
    <source>
        <dbReference type="PIRSR" id="PIRSR600821-52"/>
    </source>
</evidence>
<sequence>MHYSSYVEISRSSYNRNVKFLRKLLGPGVRFSSVIKGNAYGHDIATFLPLAETCGVDHFSVFSAEEALVADQCRGEKTELLILGYIDNAELEWAIDRRIAFYVPDFNRLKAAEAAARKVNKPARIHLELETGMNRTGMEGEELERAAGFCLSNPGCLLVEGICTHLAGAESVANYLRIQTQFEVFNELCRDLAARGLKGVIRHVACSAAALNYPETRLDLARIGIAQYGYWPNQETHMKYRILAEGEGRISKRGPLWGILRWCTRIMSLKDVKRGDFVGYGNAYQAMRDLRIAAIPVGYYHGFARNLSNLGNVLVRGRIAPVIGYVNMNMMMIDVTDCPGVEKDDEVVLIGRQNRHHITVRSFSDLSNYVNYEILVRIPATIPRVVVD</sequence>
<evidence type="ECO:0000313" key="9">
    <source>
        <dbReference type="Proteomes" id="UP000777784"/>
    </source>
</evidence>
<dbReference type="SUPFAM" id="SSF51419">
    <property type="entry name" value="PLP-binding barrel"/>
    <property type="match status" value="1"/>
</dbReference>
<dbReference type="NCBIfam" id="TIGR00492">
    <property type="entry name" value="alr"/>
    <property type="match status" value="1"/>
</dbReference>
<feature type="binding site" evidence="4 6">
    <location>
        <position position="328"/>
    </location>
    <ligand>
        <name>substrate</name>
    </ligand>
</feature>
<dbReference type="Proteomes" id="UP000777784">
    <property type="component" value="Unassembled WGS sequence"/>
</dbReference>
<comment type="catalytic activity">
    <reaction evidence="4">
        <text>L-alanine = D-alanine</text>
        <dbReference type="Rhea" id="RHEA:20249"/>
        <dbReference type="ChEBI" id="CHEBI:57416"/>
        <dbReference type="ChEBI" id="CHEBI:57972"/>
        <dbReference type="EC" id="5.1.1.1"/>
    </reaction>
</comment>
<dbReference type="GO" id="GO:0005829">
    <property type="term" value="C:cytosol"/>
    <property type="evidence" value="ECO:0007669"/>
    <property type="project" value="TreeGrafter"/>
</dbReference>
<dbReference type="InterPro" id="IPR011079">
    <property type="entry name" value="Ala_racemase_C"/>
</dbReference>
<dbReference type="InterPro" id="IPR009006">
    <property type="entry name" value="Ala_racemase/Decarboxylase_C"/>
</dbReference>
<comment type="cofactor">
    <cofactor evidence="1 4 5">
        <name>pyridoxal 5'-phosphate</name>
        <dbReference type="ChEBI" id="CHEBI:597326"/>
    </cofactor>
</comment>
<dbReference type="InterPro" id="IPR001608">
    <property type="entry name" value="Ala_racemase_N"/>
</dbReference>
<dbReference type="AlphaFoldDB" id="A0A948RUN7"/>
<comment type="similarity">
    <text evidence="4">Belongs to the alanine racemase family.</text>
</comment>
<dbReference type="GO" id="GO:0008784">
    <property type="term" value="F:alanine racemase activity"/>
    <property type="evidence" value="ECO:0007669"/>
    <property type="project" value="UniProtKB-UniRule"/>
</dbReference>
<organism evidence="8 9">
    <name type="scientific">Eiseniibacteriota bacterium</name>
    <dbReference type="NCBI Taxonomy" id="2212470"/>
    <lineage>
        <taxon>Bacteria</taxon>
        <taxon>Candidatus Eiseniibacteriota</taxon>
    </lineage>
</organism>
<comment type="function">
    <text evidence="4">Catalyzes the interconversion of L-alanine and D-alanine. May also act on other amino acids.</text>
</comment>
<dbReference type="SUPFAM" id="SSF50621">
    <property type="entry name" value="Alanine racemase C-terminal domain-like"/>
    <property type="match status" value="1"/>
</dbReference>
<evidence type="ECO:0000256" key="3">
    <source>
        <dbReference type="ARBA" id="ARBA00023235"/>
    </source>
</evidence>
<evidence type="ECO:0000256" key="5">
    <source>
        <dbReference type="PIRSR" id="PIRSR600821-50"/>
    </source>
</evidence>
<keyword evidence="2 4" id="KW-0663">Pyridoxal phosphate</keyword>
<protein>
    <recommendedName>
        <fullName evidence="4">Alanine racemase</fullName>
        <ecNumber evidence="4">5.1.1.1</ecNumber>
    </recommendedName>
</protein>
<evidence type="ECO:0000256" key="4">
    <source>
        <dbReference type="HAMAP-Rule" id="MF_01201"/>
    </source>
</evidence>
<feature type="binding site" evidence="4 6">
    <location>
        <position position="135"/>
    </location>
    <ligand>
        <name>substrate</name>
    </ligand>
</feature>
<proteinExistence type="inferred from homology"/>
<dbReference type="EC" id="5.1.1.1" evidence="4"/>
<dbReference type="Gene3D" id="2.40.37.10">
    <property type="entry name" value="Lyase, Ornithine Decarboxylase, Chain A, domain 1"/>
    <property type="match status" value="1"/>
</dbReference>
<dbReference type="Pfam" id="PF01168">
    <property type="entry name" value="Ala_racemase_N"/>
    <property type="match status" value="1"/>
</dbReference>
<dbReference type="Gene3D" id="3.20.20.10">
    <property type="entry name" value="Alanine racemase"/>
    <property type="match status" value="1"/>
</dbReference>
<accession>A0A948RUN7</accession>
<feature type="domain" description="Alanine racemase C-terminal" evidence="7">
    <location>
        <begin position="259"/>
        <end position="387"/>
    </location>
</feature>
<comment type="pathway">
    <text evidence="4">Amino-acid biosynthesis; D-alanine biosynthesis; D-alanine from L-alanine: step 1/1.</text>
</comment>
<gene>
    <name evidence="8" type="primary">alr</name>
    <name evidence="8" type="ORF">KJ970_03050</name>
</gene>
<dbReference type="GO" id="GO:0030170">
    <property type="term" value="F:pyridoxal phosphate binding"/>
    <property type="evidence" value="ECO:0007669"/>
    <property type="project" value="UniProtKB-UniRule"/>
</dbReference>
<evidence type="ECO:0000259" key="7">
    <source>
        <dbReference type="SMART" id="SM01005"/>
    </source>
</evidence>
<keyword evidence="3 4" id="KW-0413">Isomerase</keyword>
<dbReference type="HAMAP" id="MF_01201">
    <property type="entry name" value="Ala_racemase"/>
    <property type="match status" value="1"/>
</dbReference>
<dbReference type="InterPro" id="IPR029066">
    <property type="entry name" value="PLP-binding_barrel"/>
</dbReference>
<evidence type="ECO:0000313" key="8">
    <source>
        <dbReference type="EMBL" id="MBU2689878.1"/>
    </source>
</evidence>
<dbReference type="InterPro" id="IPR000821">
    <property type="entry name" value="Ala_racemase"/>
</dbReference>
<reference evidence="8" key="1">
    <citation type="submission" date="2021-05" db="EMBL/GenBank/DDBJ databases">
        <title>Energy efficiency and biological interactions define the core microbiome of deep oligotrophic groundwater.</title>
        <authorList>
            <person name="Mehrshad M."/>
            <person name="Lopez-Fernandez M."/>
            <person name="Bell E."/>
            <person name="Bernier-Latmani R."/>
            <person name="Bertilsson S."/>
            <person name="Dopson M."/>
        </authorList>
    </citation>
    <scope>NUCLEOTIDE SEQUENCE</scope>
    <source>
        <strain evidence="8">Modern_marine.mb.64</strain>
    </source>
</reference>
<dbReference type="EMBL" id="JAHJDP010000019">
    <property type="protein sequence ID" value="MBU2689878.1"/>
    <property type="molecule type" value="Genomic_DNA"/>
</dbReference>
<feature type="active site" description="Proton acceptor; specific for D-alanine" evidence="4">
    <location>
        <position position="36"/>
    </location>
</feature>
<dbReference type="SMART" id="SM01005">
    <property type="entry name" value="Ala_racemase_C"/>
    <property type="match status" value="1"/>
</dbReference>
<dbReference type="PRINTS" id="PR00992">
    <property type="entry name" value="ALARACEMASE"/>
</dbReference>
<name>A0A948RUN7_UNCEI</name>
<dbReference type="GO" id="GO:0030632">
    <property type="term" value="P:D-alanine biosynthetic process"/>
    <property type="evidence" value="ECO:0007669"/>
    <property type="project" value="UniProtKB-UniRule"/>
</dbReference>